<feature type="region of interest" description="Disordered" evidence="1">
    <location>
        <begin position="64"/>
        <end position="90"/>
    </location>
</feature>
<sequence length="108" mass="11456">MSAASCLLQWRTSPALATLFRNQNHQTRSFASSFSARRNVHWGFATSEVQRFSPATLFLQSVTAAPGDASVTPPPSPGPDNPSGSSSGSHQMLACLNPCILVQHASSQ</sequence>
<gene>
    <name evidence="2" type="ORF">CSSPJE1EN1_LOCUS5167</name>
</gene>
<evidence type="ECO:0000313" key="3">
    <source>
        <dbReference type="Proteomes" id="UP001497444"/>
    </source>
</evidence>
<evidence type="ECO:0000256" key="1">
    <source>
        <dbReference type="SAM" id="MobiDB-lite"/>
    </source>
</evidence>
<dbReference type="Proteomes" id="UP001497444">
    <property type="component" value="Chromosome 12"/>
</dbReference>
<name>A0ABP0VYU8_9BRYO</name>
<proteinExistence type="predicted"/>
<protein>
    <submittedName>
        <fullName evidence="2">Uncharacterized protein</fullName>
    </submittedName>
</protein>
<dbReference type="EMBL" id="OZ020107">
    <property type="protein sequence ID" value="CAK9259689.1"/>
    <property type="molecule type" value="Genomic_DNA"/>
</dbReference>
<reference evidence="2" key="1">
    <citation type="submission" date="2024-02" db="EMBL/GenBank/DDBJ databases">
        <authorList>
            <consortium name="ELIXIR-Norway"/>
            <consortium name="Elixir Norway"/>
        </authorList>
    </citation>
    <scope>NUCLEOTIDE SEQUENCE</scope>
</reference>
<keyword evidence="3" id="KW-1185">Reference proteome</keyword>
<accession>A0ABP0VYU8</accession>
<evidence type="ECO:0000313" key="2">
    <source>
        <dbReference type="EMBL" id="CAK9259689.1"/>
    </source>
</evidence>
<organism evidence="2 3">
    <name type="scientific">Sphagnum jensenii</name>
    <dbReference type="NCBI Taxonomy" id="128206"/>
    <lineage>
        <taxon>Eukaryota</taxon>
        <taxon>Viridiplantae</taxon>
        <taxon>Streptophyta</taxon>
        <taxon>Embryophyta</taxon>
        <taxon>Bryophyta</taxon>
        <taxon>Sphagnophytina</taxon>
        <taxon>Sphagnopsida</taxon>
        <taxon>Sphagnales</taxon>
        <taxon>Sphagnaceae</taxon>
        <taxon>Sphagnum</taxon>
    </lineage>
</organism>